<reference evidence="6 7" key="1">
    <citation type="submission" date="2019-09" db="EMBL/GenBank/DDBJ databases">
        <title>Goodfellowia gen. nov., a new genus of the Pseudonocardineae related to Actinoalloteichus, containing Goodfellowia coeruleoviolacea gen. nov., comb. nov. gen. nov., comb. nov.</title>
        <authorList>
            <person name="Labeda D."/>
        </authorList>
    </citation>
    <scope>NUCLEOTIDE SEQUENCE [LARGE SCALE GENOMIC DNA]</scope>
    <source>
        <strain evidence="6 7">AN110305</strain>
    </source>
</reference>
<comment type="subunit">
    <text evidence="2">Homodimer.</text>
</comment>
<organism evidence="6 7">
    <name type="scientific">Solihabitans fulvus</name>
    <dbReference type="NCBI Taxonomy" id="1892852"/>
    <lineage>
        <taxon>Bacteria</taxon>
        <taxon>Bacillati</taxon>
        <taxon>Actinomycetota</taxon>
        <taxon>Actinomycetes</taxon>
        <taxon>Pseudonocardiales</taxon>
        <taxon>Pseudonocardiaceae</taxon>
        <taxon>Solihabitans</taxon>
    </lineage>
</organism>
<dbReference type="InterPro" id="IPR036052">
    <property type="entry name" value="TrpB-like_PALP_sf"/>
</dbReference>
<evidence type="ECO:0000313" key="6">
    <source>
        <dbReference type="EMBL" id="KAA2252730.1"/>
    </source>
</evidence>
<evidence type="ECO:0000256" key="2">
    <source>
        <dbReference type="ARBA" id="ARBA00011738"/>
    </source>
</evidence>
<keyword evidence="3" id="KW-0808">Transferase</keyword>
<comment type="cofactor">
    <cofactor evidence="1">
        <name>pyridoxal 5'-phosphate</name>
        <dbReference type="ChEBI" id="CHEBI:597326"/>
    </cofactor>
</comment>
<reference evidence="6 7" key="2">
    <citation type="submission" date="2019-09" db="EMBL/GenBank/DDBJ databases">
        <authorList>
            <person name="Jin C."/>
        </authorList>
    </citation>
    <scope>NUCLEOTIDE SEQUENCE [LARGE SCALE GENOMIC DNA]</scope>
    <source>
        <strain evidence="6 7">AN110305</strain>
    </source>
</reference>
<dbReference type="SUPFAM" id="SSF53686">
    <property type="entry name" value="Tryptophan synthase beta subunit-like PLP-dependent enzymes"/>
    <property type="match status" value="1"/>
</dbReference>
<dbReference type="Gene3D" id="3.40.50.1100">
    <property type="match status" value="2"/>
</dbReference>
<name>A0A5B2WPM1_9PSEU</name>
<comment type="caution">
    <text evidence="6">The sequence shown here is derived from an EMBL/GenBank/DDBJ whole genome shotgun (WGS) entry which is preliminary data.</text>
</comment>
<keyword evidence="7" id="KW-1185">Reference proteome</keyword>
<keyword evidence="4" id="KW-0663">Pyridoxal phosphate</keyword>
<dbReference type="InterPro" id="IPR050214">
    <property type="entry name" value="Cys_Synth/Cystath_Beta-Synth"/>
</dbReference>
<dbReference type="OrthoDB" id="5176350at2"/>
<evidence type="ECO:0000256" key="1">
    <source>
        <dbReference type="ARBA" id="ARBA00001933"/>
    </source>
</evidence>
<dbReference type="GO" id="GO:1901605">
    <property type="term" value="P:alpha-amino acid metabolic process"/>
    <property type="evidence" value="ECO:0007669"/>
    <property type="project" value="UniProtKB-ARBA"/>
</dbReference>
<evidence type="ECO:0000313" key="7">
    <source>
        <dbReference type="Proteomes" id="UP000323454"/>
    </source>
</evidence>
<dbReference type="NCBIfam" id="TIGR03945">
    <property type="entry name" value="PLP_SbnA_fam"/>
    <property type="match status" value="1"/>
</dbReference>
<feature type="domain" description="Tryptophan synthase beta chain-like PALP" evidence="5">
    <location>
        <begin position="15"/>
        <end position="291"/>
    </location>
</feature>
<dbReference type="GO" id="GO:0016740">
    <property type="term" value="F:transferase activity"/>
    <property type="evidence" value="ECO:0007669"/>
    <property type="project" value="UniProtKB-KW"/>
</dbReference>
<evidence type="ECO:0000256" key="4">
    <source>
        <dbReference type="ARBA" id="ARBA00022898"/>
    </source>
</evidence>
<dbReference type="Pfam" id="PF00291">
    <property type="entry name" value="PALP"/>
    <property type="match status" value="1"/>
</dbReference>
<dbReference type="AlphaFoldDB" id="A0A5B2WPM1"/>
<dbReference type="InterPro" id="IPR023927">
    <property type="entry name" value="SbnA"/>
</dbReference>
<dbReference type="PANTHER" id="PTHR10314">
    <property type="entry name" value="CYSTATHIONINE BETA-SYNTHASE"/>
    <property type="match status" value="1"/>
</dbReference>
<dbReference type="CDD" id="cd01561">
    <property type="entry name" value="CBS_like"/>
    <property type="match status" value="1"/>
</dbReference>
<evidence type="ECO:0000259" key="5">
    <source>
        <dbReference type="Pfam" id="PF00291"/>
    </source>
</evidence>
<evidence type="ECO:0000256" key="3">
    <source>
        <dbReference type="ARBA" id="ARBA00022679"/>
    </source>
</evidence>
<gene>
    <name evidence="6" type="primary">sbnA</name>
    <name evidence="6" type="ORF">F0L68_34935</name>
</gene>
<sequence>MFEHAHDVVTGEIFLELPGFAPHFDTHLKLEGLNPAGSIKLKTAVALVDSLEQRDLIGPGSALIESTSGNLGIALATVCATRKYPITLVTDPNANARSIQLMRALGAEVVVVRDRDRNGGFLQTRIDYVRQRVATSRNVVWLNQYANPANTAVHRDRTAQEILDGFGAPDWLFVGAGTTGTLMGCVERFRDESASTTIVAVDSVGSVSFGGPPSRRWIPGLGTSRRPEIFRDDGTFQKLLVPEADTIRTCRRVGRDYGLLLGGSSGTVLAAVTAWRDRIPAGSRVLAISPDLGDRYLDTIYHDEWVSQRFGADLLDSTETASLGTGLINHV</sequence>
<proteinExistence type="predicted"/>
<dbReference type="Proteomes" id="UP000323454">
    <property type="component" value="Unassembled WGS sequence"/>
</dbReference>
<protein>
    <submittedName>
        <fullName evidence="6">2,3-diaminopropionate biosynthesis protein SbnA</fullName>
    </submittedName>
</protein>
<accession>A0A5B2WPM1</accession>
<dbReference type="EMBL" id="VUOB01000073">
    <property type="protein sequence ID" value="KAA2252730.1"/>
    <property type="molecule type" value="Genomic_DNA"/>
</dbReference>
<dbReference type="InterPro" id="IPR001926">
    <property type="entry name" value="TrpB-like_PALP"/>
</dbReference>